<feature type="transmembrane region" description="Helical" evidence="6">
    <location>
        <begin position="107"/>
        <end position="129"/>
    </location>
</feature>
<evidence type="ECO:0000256" key="2">
    <source>
        <dbReference type="ARBA" id="ARBA00022692"/>
    </source>
</evidence>
<dbReference type="PROSITE" id="PS50850">
    <property type="entry name" value="MFS"/>
    <property type="match status" value="1"/>
</dbReference>
<reference evidence="8 9" key="1">
    <citation type="journal article" date="2024" name="IMA Fungus">
        <title>IMA Genome - F19 : A genome assembly and annotation guide to empower mycologists, including annotated draft genome sequences of Ceratocystis pirilliformis, Diaporthe australafricana, Fusarium ophioides, Paecilomyces lecythidis, and Sporothrix stenoceras.</title>
        <authorList>
            <person name="Aylward J."/>
            <person name="Wilson A.M."/>
            <person name="Visagie C.M."/>
            <person name="Spraker J."/>
            <person name="Barnes I."/>
            <person name="Buitendag C."/>
            <person name="Ceriani C."/>
            <person name="Del Mar Angel L."/>
            <person name="du Plessis D."/>
            <person name="Fuchs T."/>
            <person name="Gasser K."/>
            <person name="Kramer D."/>
            <person name="Li W."/>
            <person name="Munsamy K."/>
            <person name="Piso A."/>
            <person name="Price J.L."/>
            <person name="Sonnekus B."/>
            <person name="Thomas C."/>
            <person name="van der Nest A."/>
            <person name="van Dijk A."/>
            <person name="van Heerden A."/>
            <person name="van Vuuren N."/>
            <person name="Yilmaz N."/>
            <person name="Duong T.A."/>
            <person name="van der Merwe N.A."/>
            <person name="Wingfield M.J."/>
            <person name="Wingfield B.D."/>
        </authorList>
    </citation>
    <scope>NUCLEOTIDE SEQUENCE [LARGE SCALE GENOMIC DNA]</scope>
    <source>
        <strain evidence="8 9">CMW 5346</strain>
    </source>
</reference>
<feature type="transmembrane region" description="Helical" evidence="6">
    <location>
        <begin position="221"/>
        <end position="243"/>
    </location>
</feature>
<comment type="subcellular location">
    <subcellularLocation>
        <location evidence="1">Membrane</location>
        <topology evidence="1">Multi-pass membrane protein</topology>
    </subcellularLocation>
</comment>
<feature type="domain" description="Major facilitator superfamily (MFS) profile" evidence="7">
    <location>
        <begin position="68"/>
        <end position="298"/>
    </location>
</feature>
<dbReference type="PANTHER" id="PTHR23502:SF4">
    <property type="entry name" value="MAJOR FACILITATOR SUPERFAMILY (MFS) PROFILE DOMAIN-CONTAINING PROTEIN-RELATED"/>
    <property type="match status" value="1"/>
</dbReference>
<dbReference type="EMBL" id="JAWCUI010000015">
    <property type="protein sequence ID" value="KAL1898598.1"/>
    <property type="molecule type" value="Genomic_DNA"/>
</dbReference>
<protein>
    <recommendedName>
        <fullName evidence="7">Major facilitator superfamily (MFS) profile domain-containing protein</fullName>
    </recommendedName>
</protein>
<evidence type="ECO:0000313" key="8">
    <source>
        <dbReference type="EMBL" id="KAL1898598.1"/>
    </source>
</evidence>
<dbReference type="Gene3D" id="1.20.1250.20">
    <property type="entry name" value="MFS general substrate transporter like domains"/>
    <property type="match status" value="1"/>
</dbReference>
<dbReference type="Pfam" id="PF07690">
    <property type="entry name" value="MFS_1"/>
    <property type="match status" value="1"/>
</dbReference>
<comment type="caution">
    <text evidence="8">The sequence shown here is derived from an EMBL/GenBank/DDBJ whole genome shotgun (WGS) entry which is preliminary data.</text>
</comment>
<evidence type="ECO:0000259" key="7">
    <source>
        <dbReference type="PROSITE" id="PS50850"/>
    </source>
</evidence>
<dbReference type="InterPro" id="IPR020846">
    <property type="entry name" value="MFS_dom"/>
</dbReference>
<feature type="transmembrane region" description="Helical" evidence="6">
    <location>
        <begin position="135"/>
        <end position="153"/>
    </location>
</feature>
<evidence type="ECO:0000256" key="3">
    <source>
        <dbReference type="ARBA" id="ARBA00022989"/>
    </source>
</evidence>
<evidence type="ECO:0000256" key="4">
    <source>
        <dbReference type="ARBA" id="ARBA00023136"/>
    </source>
</evidence>
<dbReference type="InterPro" id="IPR011701">
    <property type="entry name" value="MFS"/>
</dbReference>
<proteinExistence type="predicted"/>
<dbReference type="SUPFAM" id="SSF103473">
    <property type="entry name" value="MFS general substrate transporter"/>
    <property type="match status" value="1"/>
</dbReference>
<evidence type="ECO:0000256" key="6">
    <source>
        <dbReference type="SAM" id="Phobius"/>
    </source>
</evidence>
<keyword evidence="4 6" id="KW-0472">Membrane</keyword>
<sequence>MGLWILEPKSDEKVPGTIHIRRDTERDLGLTRNLKHGTGRHAKTVLVPQPSDSPNDPLNWPQWKKNYMSWYLATGTGIMSGTLNFVNPSNTAYAKYLGTSAAKVSQSVSVALLCIGLSVIISSPAARIWGKRPVLLASNIVAVIGYAIVLAKIRSIKYLYAGRAIHGFGMAGIEYLVTSTIGDLFFVHERGFHLAVWHFGLQAGNSCGQVIGAQIVAAQSWYWAFTYAVIIMSVYTAIFFFTCPETAYIRSSRFNTDVRETLYGERDGESGAGSASDTAVASKEIQQVSVEPASPSST</sequence>
<evidence type="ECO:0000313" key="9">
    <source>
        <dbReference type="Proteomes" id="UP001583186"/>
    </source>
</evidence>
<dbReference type="PANTHER" id="PTHR23502">
    <property type="entry name" value="MAJOR FACILITATOR SUPERFAMILY"/>
    <property type="match status" value="1"/>
</dbReference>
<feature type="region of interest" description="Disordered" evidence="5">
    <location>
        <begin position="265"/>
        <end position="298"/>
    </location>
</feature>
<dbReference type="InterPro" id="IPR036259">
    <property type="entry name" value="MFS_trans_sf"/>
</dbReference>
<keyword evidence="9" id="KW-1185">Reference proteome</keyword>
<evidence type="ECO:0000256" key="5">
    <source>
        <dbReference type="SAM" id="MobiDB-lite"/>
    </source>
</evidence>
<keyword evidence="2 6" id="KW-0812">Transmembrane</keyword>
<feature type="transmembrane region" description="Helical" evidence="6">
    <location>
        <begin position="67"/>
        <end position="86"/>
    </location>
</feature>
<dbReference type="Proteomes" id="UP001583186">
    <property type="component" value="Unassembled WGS sequence"/>
</dbReference>
<organism evidence="8 9">
    <name type="scientific">Sporothrix stenoceras</name>
    <dbReference type="NCBI Taxonomy" id="5173"/>
    <lineage>
        <taxon>Eukaryota</taxon>
        <taxon>Fungi</taxon>
        <taxon>Dikarya</taxon>
        <taxon>Ascomycota</taxon>
        <taxon>Pezizomycotina</taxon>
        <taxon>Sordariomycetes</taxon>
        <taxon>Sordariomycetidae</taxon>
        <taxon>Ophiostomatales</taxon>
        <taxon>Ophiostomataceae</taxon>
        <taxon>Sporothrix</taxon>
    </lineage>
</organism>
<accession>A0ABR3ZD27</accession>
<feature type="transmembrane region" description="Helical" evidence="6">
    <location>
        <begin position="165"/>
        <end position="187"/>
    </location>
</feature>
<gene>
    <name evidence="8" type="ORF">Sste5346_003502</name>
</gene>
<evidence type="ECO:0000256" key="1">
    <source>
        <dbReference type="ARBA" id="ARBA00004141"/>
    </source>
</evidence>
<feature type="compositionally biased region" description="Polar residues" evidence="5">
    <location>
        <begin position="273"/>
        <end position="298"/>
    </location>
</feature>
<keyword evidence="3 6" id="KW-1133">Transmembrane helix</keyword>
<name>A0ABR3ZD27_9PEZI</name>